<keyword evidence="4" id="KW-0472">Membrane</keyword>
<dbReference type="InterPro" id="IPR050683">
    <property type="entry name" value="Bact_Polysacc_Export_ATP-bd"/>
</dbReference>
<name>A0A7Z2G6D9_9BURK</name>
<reference evidence="9 10" key="1">
    <citation type="submission" date="2019-12" db="EMBL/GenBank/DDBJ databases">
        <title>Paraburkholderia acidiphila 7Q-K02 sp. nov and Paraburkholderia acidisoli DHF22 sp. nov., two strains isolated from forest soil.</title>
        <authorList>
            <person name="Gao Z."/>
            <person name="Qiu L."/>
        </authorList>
    </citation>
    <scope>NUCLEOTIDE SEQUENCE [LARGE SCALE GENOMIC DNA]</scope>
    <source>
        <strain evidence="9 10">7Q-K02</strain>
    </source>
</reference>
<protein>
    <submittedName>
        <fullName evidence="9">ATP-binding cassette domain-containing protein</fullName>
    </submittedName>
</protein>
<feature type="domain" description="ABC transporter" evidence="8">
    <location>
        <begin position="30"/>
        <end position="255"/>
    </location>
</feature>
<dbReference type="GO" id="GO:0016887">
    <property type="term" value="F:ATP hydrolysis activity"/>
    <property type="evidence" value="ECO:0007669"/>
    <property type="project" value="InterPro"/>
</dbReference>
<evidence type="ECO:0000256" key="5">
    <source>
        <dbReference type="ARBA" id="ARBA00022741"/>
    </source>
</evidence>
<evidence type="ECO:0000256" key="1">
    <source>
        <dbReference type="ARBA" id="ARBA00005417"/>
    </source>
</evidence>
<dbReference type="SUPFAM" id="SSF52540">
    <property type="entry name" value="P-loop containing nucleoside triphosphate hydrolases"/>
    <property type="match status" value="1"/>
</dbReference>
<dbReference type="GO" id="GO:0140359">
    <property type="term" value="F:ABC-type transporter activity"/>
    <property type="evidence" value="ECO:0007669"/>
    <property type="project" value="InterPro"/>
</dbReference>
<comment type="similarity">
    <text evidence="1">Belongs to the ABC transporter superfamily.</text>
</comment>
<feature type="compositionally biased region" description="Low complexity" evidence="7">
    <location>
        <begin position="240"/>
        <end position="271"/>
    </location>
</feature>
<dbReference type="Proteomes" id="UP000434209">
    <property type="component" value="Chromosome 1"/>
</dbReference>
<evidence type="ECO:0000256" key="7">
    <source>
        <dbReference type="SAM" id="MobiDB-lite"/>
    </source>
</evidence>
<dbReference type="PANTHER" id="PTHR46743">
    <property type="entry name" value="TEICHOIC ACIDS EXPORT ATP-BINDING PROTEIN TAGH"/>
    <property type="match status" value="1"/>
</dbReference>
<feature type="region of interest" description="Disordered" evidence="7">
    <location>
        <begin position="239"/>
        <end position="271"/>
    </location>
</feature>
<evidence type="ECO:0000256" key="4">
    <source>
        <dbReference type="ARBA" id="ARBA00022519"/>
    </source>
</evidence>
<gene>
    <name evidence="9" type="ORF">FAZ97_03245</name>
</gene>
<evidence type="ECO:0000313" key="10">
    <source>
        <dbReference type="Proteomes" id="UP000434209"/>
    </source>
</evidence>
<keyword evidence="6 9" id="KW-0067">ATP-binding</keyword>
<keyword evidence="10" id="KW-1185">Reference proteome</keyword>
<dbReference type="Pfam" id="PF00005">
    <property type="entry name" value="ABC_tran"/>
    <property type="match status" value="1"/>
</dbReference>
<dbReference type="InterPro" id="IPR003593">
    <property type="entry name" value="AAA+_ATPase"/>
</dbReference>
<dbReference type="Gene3D" id="3.40.50.300">
    <property type="entry name" value="P-loop containing nucleotide triphosphate hydrolases"/>
    <property type="match status" value="1"/>
</dbReference>
<proteinExistence type="inferred from homology"/>
<accession>A0A7Z2G6D9</accession>
<evidence type="ECO:0000259" key="8">
    <source>
        <dbReference type="PROSITE" id="PS50893"/>
    </source>
</evidence>
<dbReference type="OrthoDB" id="9778870at2"/>
<keyword evidence="5" id="KW-0547">Nucleotide-binding</keyword>
<dbReference type="SMART" id="SM00382">
    <property type="entry name" value="AAA"/>
    <property type="match status" value="1"/>
</dbReference>
<dbReference type="InterPro" id="IPR015860">
    <property type="entry name" value="ABC_transpr_TagH-like"/>
</dbReference>
<dbReference type="CDD" id="cd03220">
    <property type="entry name" value="ABC_KpsT_Wzt"/>
    <property type="match status" value="1"/>
</dbReference>
<dbReference type="PROSITE" id="PS50893">
    <property type="entry name" value="ABC_TRANSPORTER_2"/>
    <property type="match status" value="1"/>
</dbReference>
<keyword evidence="3" id="KW-1003">Cell membrane</keyword>
<dbReference type="InterPro" id="IPR003439">
    <property type="entry name" value="ABC_transporter-like_ATP-bd"/>
</dbReference>
<dbReference type="AlphaFoldDB" id="A0A7Z2G6D9"/>
<dbReference type="GO" id="GO:0016020">
    <property type="term" value="C:membrane"/>
    <property type="evidence" value="ECO:0007669"/>
    <property type="project" value="InterPro"/>
</dbReference>
<dbReference type="GO" id="GO:0005524">
    <property type="term" value="F:ATP binding"/>
    <property type="evidence" value="ECO:0007669"/>
    <property type="project" value="UniProtKB-KW"/>
</dbReference>
<dbReference type="KEGG" id="pacp:FAZ97_03245"/>
<dbReference type="EMBL" id="CP046909">
    <property type="protein sequence ID" value="QGZ56058.1"/>
    <property type="molecule type" value="Genomic_DNA"/>
</dbReference>
<keyword evidence="2" id="KW-0813">Transport</keyword>
<dbReference type="RefSeq" id="WP_158759034.1">
    <property type="nucleotide sequence ID" value="NZ_CP046909.1"/>
</dbReference>
<evidence type="ECO:0000256" key="3">
    <source>
        <dbReference type="ARBA" id="ARBA00022475"/>
    </source>
</evidence>
<evidence type="ECO:0000313" key="9">
    <source>
        <dbReference type="EMBL" id="QGZ56058.1"/>
    </source>
</evidence>
<sequence>MTTSSIVAEGIVVEFPIYENSHRSLKKAVLNLTTGGRIGQDAGRHTVVRAIDELSFNFSHGERIGLVGHNGSGKTTLLRTLTGVYEPVRGKLKVHGRIASLLDVSMGLDPDATGFENIYLRGILDGLKPARIRSKIDEIADFSELGDYLNLPVRTYSSGMMLRLAFSMSTSIEADILIMDEWLSVGDADFKAKAAQRLEALVGHASIVVIASHEPALVQRVCTRKISLEHGRIVADEPVGAEAPAAEGGAGSAASGSASLSTDATASRSAA</sequence>
<dbReference type="InterPro" id="IPR027417">
    <property type="entry name" value="P-loop_NTPase"/>
</dbReference>
<keyword evidence="4" id="KW-0997">Cell inner membrane</keyword>
<evidence type="ECO:0000256" key="6">
    <source>
        <dbReference type="ARBA" id="ARBA00022840"/>
    </source>
</evidence>
<evidence type="ECO:0000256" key="2">
    <source>
        <dbReference type="ARBA" id="ARBA00022448"/>
    </source>
</evidence>
<organism evidence="9 10">
    <name type="scientific">Paraburkholderia acidiphila</name>
    <dbReference type="NCBI Taxonomy" id="2571747"/>
    <lineage>
        <taxon>Bacteria</taxon>
        <taxon>Pseudomonadati</taxon>
        <taxon>Pseudomonadota</taxon>
        <taxon>Betaproteobacteria</taxon>
        <taxon>Burkholderiales</taxon>
        <taxon>Burkholderiaceae</taxon>
        <taxon>Paraburkholderia</taxon>
    </lineage>
</organism>
<dbReference type="PANTHER" id="PTHR46743:SF2">
    <property type="entry name" value="TEICHOIC ACIDS EXPORT ATP-BINDING PROTEIN TAGH"/>
    <property type="match status" value="1"/>
</dbReference>